<evidence type="ECO:0000313" key="3">
    <source>
        <dbReference type="Proteomes" id="UP001202328"/>
    </source>
</evidence>
<comment type="caution">
    <text evidence="2">The sequence shown here is derived from an EMBL/GenBank/DDBJ whole genome shotgun (WGS) entry which is preliminary data.</text>
</comment>
<dbReference type="EMBL" id="JAJJMB010003697">
    <property type="protein sequence ID" value="KAI3946202.1"/>
    <property type="molecule type" value="Genomic_DNA"/>
</dbReference>
<protein>
    <recommendedName>
        <fullName evidence="4">Protein XRI1</fullName>
    </recommendedName>
</protein>
<evidence type="ECO:0008006" key="4">
    <source>
        <dbReference type="Google" id="ProtNLM"/>
    </source>
</evidence>
<keyword evidence="3" id="KW-1185">Reference proteome</keyword>
<dbReference type="GO" id="GO:0007143">
    <property type="term" value="P:female meiotic nuclear division"/>
    <property type="evidence" value="ECO:0007669"/>
    <property type="project" value="InterPro"/>
</dbReference>
<reference evidence="2" key="1">
    <citation type="submission" date="2022-04" db="EMBL/GenBank/DDBJ databases">
        <title>A functionally conserved STORR gene fusion in Papaver species that diverged 16.8 million years ago.</title>
        <authorList>
            <person name="Catania T."/>
        </authorList>
    </citation>
    <scope>NUCLEOTIDE SEQUENCE</scope>
    <source>
        <strain evidence="2">S-188037</strain>
    </source>
</reference>
<dbReference type="Proteomes" id="UP001202328">
    <property type="component" value="Unassembled WGS sequence"/>
</dbReference>
<sequence>MACNISNSFTDWDLHSFGVLNTDSNNSIMSSSSSSSMVMEDSSSFLSTGYLEDAVMEWSNYCKKQRLLSYNSSDYDAHQIFHSSKQQNVNMDYGDNGSMCFPNLMCSSSTPENNSMAENKIEVQDDKPLSSNSSLGNDILSGSTKGQIKSMKTEQLDRREMISPLSTSYMDSVTKDLEDKHSSSSHPKRTAGNRGRKVAYPFNVVKPGGIEGDVTLSDINNRLLMRPTRPIKHPVGDMACLPVCLSTGGPGLSGKAVVAFTRIHTQGRGTVTIIRTKG</sequence>
<evidence type="ECO:0000313" key="2">
    <source>
        <dbReference type="EMBL" id="KAI3946202.1"/>
    </source>
</evidence>
<evidence type="ECO:0000256" key="1">
    <source>
        <dbReference type="SAM" id="MobiDB-lite"/>
    </source>
</evidence>
<gene>
    <name evidence="2" type="ORF">MKW98_008795</name>
</gene>
<dbReference type="PANTHER" id="PTHR33385:SF18">
    <property type="entry name" value="XRI1-LIKE PROTEIN"/>
    <property type="match status" value="1"/>
</dbReference>
<accession>A0AAD4TC50</accession>
<feature type="compositionally biased region" description="Basic and acidic residues" evidence="1">
    <location>
        <begin position="151"/>
        <end position="161"/>
    </location>
</feature>
<feature type="region of interest" description="Disordered" evidence="1">
    <location>
        <begin position="175"/>
        <end position="194"/>
    </location>
</feature>
<dbReference type="GO" id="GO:0007140">
    <property type="term" value="P:male meiotic nuclear division"/>
    <property type="evidence" value="ECO:0007669"/>
    <property type="project" value="InterPro"/>
</dbReference>
<dbReference type="InterPro" id="IPR039933">
    <property type="entry name" value="XRI1"/>
</dbReference>
<dbReference type="PANTHER" id="PTHR33385">
    <property type="entry name" value="PROTEIN XRI1"/>
    <property type="match status" value="1"/>
</dbReference>
<proteinExistence type="predicted"/>
<organism evidence="2 3">
    <name type="scientific">Papaver atlanticum</name>
    <dbReference type="NCBI Taxonomy" id="357466"/>
    <lineage>
        <taxon>Eukaryota</taxon>
        <taxon>Viridiplantae</taxon>
        <taxon>Streptophyta</taxon>
        <taxon>Embryophyta</taxon>
        <taxon>Tracheophyta</taxon>
        <taxon>Spermatophyta</taxon>
        <taxon>Magnoliopsida</taxon>
        <taxon>Ranunculales</taxon>
        <taxon>Papaveraceae</taxon>
        <taxon>Papaveroideae</taxon>
        <taxon>Papaver</taxon>
    </lineage>
</organism>
<name>A0AAD4TC50_9MAGN</name>
<feature type="region of interest" description="Disordered" evidence="1">
    <location>
        <begin position="124"/>
        <end position="169"/>
    </location>
</feature>
<feature type="compositionally biased region" description="Polar residues" evidence="1">
    <location>
        <begin position="129"/>
        <end position="147"/>
    </location>
</feature>
<dbReference type="AlphaFoldDB" id="A0AAD4TC50"/>